<gene>
    <name evidence="2" type="ORF">OFW50_08890</name>
</gene>
<keyword evidence="3" id="KW-1185">Reference proteome</keyword>
<feature type="domain" description="BppU N-terminal" evidence="1">
    <location>
        <begin position="7"/>
        <end position="142"/>
    </location>
</feature>
<dbReference type="InterPro" id="IPR014867">
    <property type="entry name" value="Spore_coat_CotH_CotH2/3/7"/>
</dbReference>
<organism evidence="2 3">
    <name type="scientific">Lacticaseibacillus chiayiensis</name>
    <dbReference type="NCBI Taxonomy" id="2100821"/>
    <lineage>
        <taxon>Bacteria</taxon>
        <taxon>Bacillati</taxon>
        <taxon>Bacillota</taxon>
        <taxon>Bacilli</taxon>
        <taxon>Lactobacillales</taxon>
        <taxon>Lactobacillaceae</taxon>
        <taxon>Lacticaseibacillus</taxon>
    </lineage>
</organism>
<dbReference type="GO" id="GO:0016301">
    <property type="term" value="F:kinase activity"/>
    <property type="evidence" value="ECO:0007669"/>
    <property type="project" value="UniProtKB-KW"/>
</dbReference>
<name>A0ABY6H2N0_9LACO</name>
<dbReference type="Pfam" id="PF10651">
    <property type="entry name" value="BppU_N"/>
    <property type="match status" value="1"/>
</dbReference>
<reference evidence="2" key="1">
    <citation type="submission" date="2022-10" db="EMBL/GenBank/DDBJ databases">
        <title>Comparative genomic analysis and in-vitro probiotic properties of the potential probiotic L. chiayiensis AACE 3.</title>
        <authorList>
            <person name="Kang X."/>
        </authorList>
    </citation>
    <scope>NUCLEOTIDE SEQUENCE</scope>
    <source>
        <strain evidence="2">AACE 3</strain>
    </source>
</reference>
<dbReference type="RefSeq" id="WP_263932453.1">
    <property type="nucleotide sequence ID" value="NZ_CP107523.1"/>
</dbReference>
<keyword evidence="2" id="KW-0808">Transferase</keyword>
<proteinExistence type="predicted"/>
<dbReference type="InterPro" id="IPR018913">
    <property type="entry name" value="BppU_N"/>
</dbReference>
<evidence type="ECO:0000313" key="2">
    <source>
        <dbReference type="EMBL" id="UYN55604.1"/>
    </source>
</evidence>
<dbReference type="EMBL" id="CP107523">
    <property type="protein sequence ID" value="UYN55604.1"/>
    <property type="molecule type" value="Genomic_DNA"/>
</dbReference>
<accession>A0ABY6H2N0</accession>
<evidence type="ECO:0000313" key="3">
    <source>
        <dbReference type="Proteomes" id="UP001164790"/>
    </source>
</evidence>
<evidence type="ECO:0000259" key="1">
    <source>
        <dbReference type="Pfam" id="PF10651"/>
    </source>
</evidence>
<keyword evidence="2" id="KW-0418">Kinase</keyword>
<sequence length="1361" mass="150844">MAIRTYKVTLDSKNAIAPEPVYLRQGDKTGAVVIDATLMDNGSPVSLNGLTPMFKANTADGQAVIADSTGFSIVNVSGGEFTYQVPNALASVAGKINTAYFSLSDASGSESTFNVPFVVSAAIDITQKQAQDYITIIDGTLNSLSDKMDALQIDFNTIIKNYSKGNFYNKSETDSKDAATLASAKEFSSYGDSATLTESKAYTDNSVSGIVSIPEAFADLAAIQAKYPNGANGIMVAADNGHKYIWTNGTWTDAGVYQSAGIADNQKDAIRQYILNSDNLINNGYFVDGDISALIVNSAASKKWVYTDGMDFANVIGDRKSGDGNMDAYFTLTKADQRLASLAYEAFDLSFDILSQNALRFDVFMDLVTATGTYRTVLKHNLTLEQGIHHHVHVMTPQVNEVNPQGLEVTSVNIGLSPLDDSVDYNIGLCKITRYTLPTNLTDDQPLAYKVNKMHNLFPDQGLLTHKANELQCTNGSVSYAELNSKRFAKFTYTGNGGWYDVFSQIDVGNHPELLQDLLNHQHRYEFNGYVKADTDVKLSVDVFTNDGNVQRVTFGYLHLTAEEMNNFSFIIPKLNTYGLVNLANVTIITFVISNLSATDMWINDIRIDTRQAREEATGKNYLPKSIEEILEQGYLKCGNGLFIAHNHTDGIDWLTINPNQNNINGNRDIMIHFANPAHMDKTNTINWQQLLLKFIANATKQTALTIRIDVINNDPTKNVTIPLGKKQLLASIDSNVESLTPIISNVANIDMSTVSAINFVINFDNNDKDFVLMMSGLSLKNVPNDVNDPDAIFTANAFNRYGGNSLFIQNDVSKDFEYYDNRPALHIHSEKASINSDIAFNQLPTAIPNMFDNPTEFKTTIATDITSSWSVFVDMQAADGNYISHYVLSNFQIVAGDPKTVDVIIPALNQLSNNKAVSANIGLHNDMPTDKMSYHLTDFSFYKVNASSDSKNSDTANNANALPIVKMYGDMPASDTDKTTNRFIYQDGTYVVNGYTKTSWQGQSSKSLPKKSYKFKPYSDAEATAKLPMQIDPKFAPASSFVLKAFYNDPTLSLDNIGNEIMHDLAASRKTFSPDLNSTAYLGQCYGKPVELYFNDNYQGLYFFRSGAKEATYGVDGKDTTKFVIEGESEKGAAMFQAPAVTKWGDGTGDGLEVEFEPNIPDTLTDDQKAKFNAFVKMVNDGNIETFKANTLQTSVEAAIDYIIFYNLMGSVDSCGRNLEWVTWDNGDHFTVIPYDLDQMFFNDYNGIGRADTNVNAFPVVQMRFGTTHNKYFDLIAQAYPQQLNDRYYELRKTIMREDNIIKRFTDYGSHIGIANYNKEVAKWPIAGRLVNYQYLQSIVYDRFKLVDTQFAAFIAPLLS</sequence>
<dbReference type="Pfam" id="PF08757">
    <property type="entry name" value="CotH"/>
    <property type="match status" value="1"/>
</dbReference>
<dbReference type="Proteomes" id="UP001164790">
    <property type="component" value="Chromosome"/>
</dbReference>
<protein>
    <submittedName>
        <fullName evidence="2">CotH kinase family protein</fullName>
    </submittedName>
</protein>
<dbReference type="Gene3D" id="2.60.40.3350">
    <property type="match status" value="1"/>
</dbReference>